<dbReference type="EMBL" id="QKZU01000018">
    <property type="protein sequence ID" value="PZX51574.1"/>
    <property type="molecule type" value="Genomic_DNA"/>
</dbReference>
<reference evidence="2 4" key="2">
    <citation type="submission" date="2019-08" db="EMBL/GenBank/DDBJ databases">
        <title>Genome of Algoriphagus ratkowskyi IC026.</title>
        <authorList>
            <person name="Bowman J.P."/>
        </authorList>
    </citation>
    <scope>NUCLEOTIDE SEQUENCE [LARGE SCALE GENOMIC DNA]</scope>
    <source>
        <strain evidence="2 4">IC026</strain>
    </source>
</reference>
<dbReference type="Proteomes" id="UP000249115">
    <property type="component" value="Unassembled WGS sequence"/>
</dbReference>
<gene>
    <name evidence="2" type="ORF">ESW18_04835</name>
    <name evidence="1" type="ORF">LV84_03731</name>
</gene>
<name>A0A2W7QTK4_9BACT</name>
<dbReference type="PROSITE" id="PS51257">
    <property type="entry name" value="PROKAR_LIPOPROTEIN"/>
    <property type="match status" value="1"/>
</dbReference>
<organism evidence="1 3">
    <name type="scientific">Algoriphagus ratkowskyi</name>
    <dbReference type="NCBI Taxonomy" id="57028"/>
    <lineage>
        <taxon>Bacteria</taxon>
        <taxon>Pseudomonadati</taxon>
        <taxon>Bacteroidota</taxon>
        <taxon>Cytophagia</taxon>
        <taxon>Cytophagales</taxon>
        <taxon>Cyclobacteriaceae</taxon>
        <taxon>Algoriphagus</taxon>
    </lineage>
</organism>
<sequence length="172" mass="19155">MKSNFNYLMLLTLSIFLWSGCSEQREKVEDQSAIGTTDDEAKVKEVLMAYKAGVEALSTTGLNDLFIKDSEVFESGGVEGSFAHYQDHHLSPELKAFKSFSFSDYKVTVQIDLPYAFTTETYDYTIALASNERTIVQKGVATSILKKVDAEWKILKTHTSARAKKSEAEAGN</sequence>
<dbReference type="EMBL" id="VORV01000003">
    <property type="protein sequence ID" value="TXD78849.1"/>
    <property type="molecule type" value="Genomic_DNA"/>
</dbReference>
<dbReference type="OrthoDB" id="7204227at2"/>
<comment type="caution">
    <text evidence="1">The sequence shown here is derived from an EMBL/GenBank/DDBJ whole genome shotgun (WGS) entry which is preliminary data.</text>
</comment>
<keyword evidence="4" id="KW-1185">Reference proteome</keyword>
<evidence type="ECO:0000313" key="1">
    <source>
        <dbReference type="EMBL" id="PZX51574.1"/>
    </source>
</evidence>
<reference evidence="1 3" key="1">
    <citation type="submission" date="2018-06" db="EMBL/GenBank/DDBJ databases">
        <title>Genomic Encyclopedia of Archaeal and Bacterial Type Strains, Phase II (KMG-II): from individual species to whole genera.</title>
        <authorList>
            <person name="Goeker M."/>
        </authorList>
    </citation>
    <scope>NUCLEOTIDE SEQUENCE [LARGE SCALE GENOMIC DNA]</scope>
    <source>
        <strain evidence="1 3">DSM 22686</strain>
    </source>
</reference>
<evidence type="ECO:0000313" key="4">
    <source>
        <dbReference type="Proteomes" id="UP000321927"/>
    </source>
</evidence>
<dbReference type="RefSeq" id="WP_086498791.1">
    <property type="nucleotide sequence ID" value="NZ_MSSV01000002.1"/>
</dbReference>
<accession>A0A2W7QTK4</accession>
<dbReference type="SUPFAM" id="SSF54427">
    <property type="entry name" value="NTF2-like"/>
    <property type="match status" value="1"/>
</dbReference>
<dbReference type="AlphaFoldDB" id="A0A2W7QTK4"/>
<evidence type="ECO:0000313" key="3">
    <source>
        <dbReference type="Proteomes" id="UP000249115"/>
    </source>
</evidence>
<protein>
    <submittedName>
        <fullName evidence="2">Nuclear transport factor 2 family protein</fullName>
    </submittedName>
    <submittedName>
        <fullName evidence="1">SnoaL-like protein</fullName>
    </submittedName>
</protein>
<dbReference type="InterPro" id="IPR032710">
    <property type="entry name" value="NTF2-like_dom_sf"/>
</dbReference>
<dbReference type="Gene3D" id="3.10.450.50">
    <property type="match status" value="1"/>
</dbReference>
<proteinExistence type="predicted"/>
<evidence type="ECO:0000313" key="2">
    <source>
        <dbReference type="EMBL" id="TXD78849.1"/>
    </source>
</evidence>
<dbReference type="Proteomes" id="UP000321927">
    <property type="component" value="Unassembled WGS sequence"/>
</dbReference>